<dbReference type="GO" id="GO:0005484">
    <property type="term" value="F:SNAP receptor activity"/>
    <property type="evidence" value="ECO:0007669"/>
    <property type="project" value="InterPro"/>
</dbReference>
<reference evidence="28" key="1">
    <citation type="submission" date="2022-11" db="UniProtKB">
        <authorList>
            <consortium name="WormBaseParasite"/>
        </authorList>
    </citation>
    <scope>IDENTIFICATION</scope>
</reference>
<evidence type="ECO:0000256" key="19">
    <source>
        <dbReference type="ARBA" id="ARBA00070586"/>
    </source>
</evidence>
<dbReference type="InterPro" id="IPR021538">
    <property type="entry name" value="Syntaxin-5_N"/>
</dbReference>
<feature type="compositionally biased region" description="Low complexity" evidence="23">
    <location>
        <begin position="880"/>
        <end position="900"/>
    </location>
</feature>
<keyword evidence="14" id="KW-0833">Ubl conjugation pathway</keyword>
<evidence type="ECO:0000259" key="25">
    <source>
        <dbReference type="PROSITE" id="PS50089"/>
    </source>
</evidence>
<evidence type="ECO:0000256" key="18">
    <source>
        <dbReference type="ARBA" id="ARBA00023136"/>
    </source>
</evidence>
<dbReference type="GO" id="GO:0043161">
    <property type="term" value="P:proteasome-mediated ubiquitin-dependent protein catabolic process"/>
    <property type="evidence" value="ECO:0007669"/>
    <property type="project" value="TreeGrafter"/>
</dbReference>
<evidence type="ECO:0000256" key="8">
    <source>
        <dbReference type="ARBA" id="ARBA00022448"/>
    </source>
</evidence>
<feature type="transmembrane region" description="Helical" evidence="24">
    <location>
        <begin position="446"/>
        <end position="468"/>
    </location>
</feature>
<feature type="region of interest" description="Disordered" evidence="23">
    <location>
        <begin position="13"/>
        <end position="60"/>
    </location>
</feature>
<dbReference type="PANTHER" id="PTHR22763">
    <property type="entry name" value="RING ZINC FINGER PROTEIN"/>
    <property type="match status" value="1"/>
</dbReference>
<dbReference type="WBParaSite" id="Gr19_v10_g17389.t1">
    <property type="protein sequence ID" value="Gr19_v10_g17389.t1"/>
    <property type="gene ID" value="Gr19_v10_g17389"/>
</dbReference>
<feature type="transmembrane region" description="Helical" evidence="24">
    <location>
        <begin position="488"/>
        <end position="510"/>
    </location>
</feature>
<dbReference type="GO" id="GO:0008270">
    <property type="term" value="F:zinc ion binding"/>
    <property type="evidence" value="ECO:0007669"/>
    <property type="project" value="UniProtKB-KW"/>
</dbReference>
<sequence length="1064" mass="119121">MSELPLYSTEARRRHNNNNNNNNSNDPSNCGGTSTFRLNQQNLSFPNPQQQNGGNYAAQPTASSSFNNLSSLIAPAASNIWNVAQNSIQSFAEHISYDLASDSSRLSTSTSENVPFNNNLSLPVEMPFRDRTAEFRTVAKSCQIRYQQNGLGKGDRDKILHSSIQFNQLAKRIGRDLSMTCAKMEKLTQLAKKKSLFDDRAGEVEELSQIIKQDITGLNKQIANLQQIATQYVSSGSNSLRQEQQSQNHSKLVVVGLQSKLASISKTFQNVLEVRTENLKFKRERREKFSQSAAVPSNLPPSANNGNMGSILLQDEMAASSGSSTFALDMDKLEQQRIQEQTTLLLDDSELYHQSRFNAMESIESSISELGTIFRQLASLVSEQGEMITRIDSNVEETSLNVESAHHELLKYFNNISRNRWLVIKVFGVLMAFFVFFVTGSKMVRVSVFFVVMASFVSTALSIVNAFFLKKQFYPSVVYLTKSSTSMAVLYFQAAVLSYLVFALLRWLFFGQLRVAEVERAQERVWHTLMETCLAFTVFRDDFSPVFVVQFVVLFFVKAFHWLAEDRVDYMERSPVLTLLFHARILGIISLLSAIDSYFISHAFFTTLMRGAGAQIVFGFEYAVLLTMVAHMTINYILHLHDLRSPHPWENKAVYMLYAELLTSFLRCALYLAFAAVMMKMHTFPLFAIRPFYLTVRAFRKAVNDVILSRRAINAMNNLFPLATAQDLAENDNTCIICREEMTVESGAKKLPCNHIFHPNCLRSWFQRQQTCPTCRTDVLIQRRPNTVIPGQNQQPPQAQRVFAAPLPPFAHPFQFQFHFGAAQQQPPQLPPFINGGMAPPFGFAPPPFPPQFVPQQQQQAQAQQTPPQEAPLANGSAGGQPQTGQGQQQQPPASSMQQQNEQNGGGTIPISSANAQSQQQQQQFQQFPSGAYPFMPFGLLPPPPPFMPFPQPPLFGGLSDAEIVAMEGTERRAVEARIQSLRNISILLDAALLQFQQYLSITSPGITSLVQRDENSAQNPSTSTERTTGVTQRDENKAQSPSTSADRTMGETNPDQQQTGTET</sequence>
<dbReference type="GO" id="GO:0006886">
    <property type="term" value="P:intracellular protein transport"/>
    <property type="evidence" value="ECO:0007669"/>
    <property type="project" value="InterPro"/>
</dbReference>
<dbReference type="SMART" id="SM00397">
    <property type="entry name" value="t_SNARE"/>
    <property type="match status" value="1"/>
</dbReference>
<dbReference type="PROSITE" id="PS50192">
    <property type="entry name" value="T_SNARE"/>
    <property type="match status" value="1"/>
</dbReference>
<evidence type="ECO:0000256" key="15">
    <source>
        <dbReference type="ARBA" id="ARBA00022824"/>
    </source>
</evidence>
<keyword evidence="10 24" id="KW-0812">Transmembrane</keyword>
<dbReference type="SUPFAM" id="SSF47661">
    <property type="entry name" value="t-snare proteins"/>
    <property type="match status" value="1"/>
</dbReference>
<accession>A0A914HJ87</accession>
<proteinExistence type="inferred from homology"/>
<evidence type="ECO:0000256" key="11">
    <source>
        <dbReference type="ARBA" id="ARBA00022723"/>
    </source>
</evidence>
<dbReference type="InterPro" id="IPR057992">
    <property type="entry name" value="TPR_SYVN1_N"/>
</dbReference>
<evidence type="ECO:0000256" key="5">
    <source>
        <dbReference type="ARBA" id="ARBA00009063"/>
    </source>
</evidence>
<dbReference type="InterPro" id="IPR001841">
    <property type="entry name" value="Znf_RING"/>
</dbReference>
<keyword evidence="13" id="KW-0532">Neurotransmitter transport</keyword>
<dbReference type="GO" id="GO:0016192">
    <property type="term" value="P:vesicle-mediated transport"/>
    <property type="evidence" value="ECO:0007669"/>
    <property type="project" value="InterPro"/>
</dbReference>
<evidence type="ECO:0000256" key="16">
    <source>
        <dbReference type="ARBA" id="ARBA00022833"/>
    </source>
</evidence>
<keyword evidence="27" id="KW-1185">Reference proteome</keyword>
<comment type="similarity">
    <text evidence="5">Belongs to the syntaxin family.</text>
</comment>
<keyword evidence="8" id="KW-0813">Transport</keyword>
<feature type="transmembrane region" description="Helical" evidence="24">
    <location>
        <begin position="546"/>
        <end position="564"/>
    </location>
</feature>
<comment type="pathway">
    <text evidence="4">Protein modification; protein ubiquitination.</text>
</comment>
<name>A0A914HJ87_GLORO</name>
<feature type="transmembrane region" description="Helical" evidence="24">
    <location>
        <begin position="576"/>
        <end position="600"/>
    </location>
</feature>
<keyword evidence="15" id="KW-0256">Endoplasmic reticulum</keyword>
<dbReference type="FunFam" id="3.30.40.10:FF:000088">
    <property type="entry name" value="E3 ubiquitin-protein ligase synoviolin"/>
    <property type="match status" value="1"/>
</dbReference>
<evidence type="ECO:0000256" key="4">
    <source>
        <dbReference type="ARBA" id="ARBA00004906"/>
    </source>
</evidence>
<feature type="domain" description="RING-type" evidence="25">
    <location>
        <begin position="735"/>
        <end position="776"/>
    </location>
</feature>
<feature type="region of interest" description="Disordered" evidence="23">
    <location>
        <begin position="834"/>
        <end position="926"/>
    </location>
</feature>
<keyword evidence="12 22" id="KW-0863">Zinc-finger</keyword>
<comment type="subcellular location">
    <subcellularLocation>
        <location evidence="3">Endoplasmic reticulum membrane</location>
        <topology evidence="3">Multi-pass membrane protein</topology>
    </subcellularLocation>
    <subcellularLocation>
        <location evidence="2">Membrane</location>
        <topology evidence="2">Single-pass type IV membrane protein</topology>
    </subcellularLocation>
</comment>
<dbReference type="PROSITE" id="PS50089">
    <property type="entry name" value="ZF_RING_2"/>
    <property type="match status" value="1"/>
</dbReference>
<dbReference type="SMART" id="SM00184">
    <property type="entry name" value="RING"/>
    <property type="match status" value="1"/>
</dbReference>
<feature type="compositionally biased region" description="Polar residues" evidence="23">
    <location>
        <begin position="26"/>
        <end position="60"/>
    </location>
</feature>
<protein>
    <recommendedName>
        <fullName evidence="19">E3 ubiquitin-protein ligase hrd-1</fullName>
        <ecNumber evidence="7">2.3.2.27</ecNumber>
    </recommendedName>
    <alternativeName>
        <fullName evidence="21">RING-type E3 ubiquitin transferase hrd-1</fullName>
    </alternativeName>
    <alternativeName>
        <fullName evidence="20">Suppressor/enhancer of lin-12</fullName>
    </alternativeName>
</protein>
<evidence type="ECO:0000256" key="9">
    <source>
        <dbReference type="ARBA" id="ARBA00022679"/>
    </source>
</evidence>
<dbReference type="Pfam" id="PF13639">
    <property type="entry name" value="zf-RING_2"/>
    <property type="match status" value="1"/>
</dbReference>
<dbReference type="InterPro" id="IPR058051">
    <property type="entry name" value="Znf_RING_synoviolin"/>
</dbReference>
<feature type="transmembrane region" description="Helical" evidence="24">
    <location>
        <begin position="654"/>
        <end position="677"/>
    </location>
</feature>
<dbReference type="InterPro" id="IPR013083">
    <property type="entry name" value="Znf_RING/FYVE/PHD"/>
</dbReference>
<dbReference type="Proteomes" id="UP000887572">
    <property type="component" value="Unplaced"/>
</dbReference>
<keyword evidence="11" id="KW-0479">Metal-binding</keyword>
<evidence type="ECO:0000256" key="21">
    <source>
        <dbReference type="ARBA" id="ARBA00078468"/>
    </source>
</evidence>
<dbReference type="GO" id="GO:0061630">
    <property type="term" value="F:ubiquitin protein ligase activity"/>
    <property type="evidence" value="ECO:0007669"/>
    <property type="project" value="UniProtKB-EC"/>
</dbReference>
<feature type="domain" description="T-SNARE coiled-coil homology" evidence="26">
    <location>
        <begin position="350"/>
        <end position="412"/>
    </location>
</feature>
<evidence type="ECO:0000256" key="3">
    <source>
        <dbReference type="ARBA" id="ARBA00004477"/>
    </source>
</evidence>
<dbReference type="Gene3D" id="1.20.58.70">
    <property type="match status" value="1"/>
</dbReference>
<evidence type="ECO:0000256" key="13">
    <source>
        <dbReference type="ARBA" id="ARBA00022775"/>
    </source>
</evidence>
<evidence type="ECO:0000256" key="20">
    <source>
        <dbReference type="ARBA" id="ARBA00075113"/>
    </source>
</evidence>
<dbReference type="InterPro" id="IPR050731">
    <property type="entry name" value="HRD1_E3_ubiq-ligases"/>
</dbReference>
<dbReference type="PANTHER" id="PTHR22763:SF184">
    <property type="entry name" value="E3 UBIQUITIN-PROTEIN LIGASE SYNOVIOLIN"/>
    <property type="match status" value="1"/>
</dbReference>
<dbReference type="Pfam" id="PF05739">
    <property type="entry name" value="SNARE"/>
    <property type="match status" value="1"/>
</dbReference>
<evidence type="ECO:0000256" key="22">
    <source>
        <dbReference type="PROSITE-ProRule" id="PRU00175"/>
    </source>
</evidence>
<feature type="region of interest" description="Disordered" evidence="23">
    <location>
        <begin position="1013"/>
        <end position="1064"/>
    </location>
</feature>
<evidence type="ECO:0000313" key="28">
    <source>
        <dbReference type="WBParaSite" id="Gr19_v10_g17389.t1"/>
    </source>
</evidence>
<feature type="compositionally biased region" description="Polar residues" evidence="23">
    <location>
        <begin position="1039"/>
        <end position="1064"/>
    </location>
</feature>
<dbReference type="InterPro" id="IPR006012">
    <property type="entry name" value="Syntaxin/epimorphin_CS"/>
</dbReference>
<dbReference type="CDD" id="cd15844">
    <property type="entry name" value="SNARE_syntaxin5"/>
    <property type="match status" value="1"/>
</dbReference>
<organism evidence="27 28">
    <name type="scientific">Globodera rostochiensis</name>
    <name type="common">Golden nematode worm</name>
    <name type="synonym">Heterodera rostochiensis</name>
    <dbReference type="NCBI Taxonomy" id="31243"/>
    <lineage>
        <taxon>Eukaryota</taxon>
        <taxon>Metazoa</taxon>
        <taxon>Ecdysozoa</taxon>
        <taxon>Nematoda</taxon>
        <taxon>Chromadorea</taxon>
        <taxon>Rhabditida</taxon>
        <taxon>Tylenchina</taxon>
        <taxon>Tylenchomorpha</taxon>
        <taxon>Tylenchoidea</taxon>
        <taxon>Heteroderidae</taxon>
        <taxon>Heteroderinae</taxon>
        <taxon>Globodera</taxon>
    </lineage>
</organism>
<dbReference type="GO" id="GO:0006836">
    <property type="term" value="P:neurotransmitter transport"/>
    <property type="evidence" value="ECO:0007669"/>
    <property type="project" value="UniProtKB-KW"/>
</dbReference>
<evidence type="ECO:0000256" key="17">
    <source>
        <dbReference type="ARBA" id="ARBA00022989"/>
    </source>
</evidence>
<evidence type="ECO:0000256" key="2">
    <source>
        <dbReference type="ARBA" id="ARBA00004211"/>
    </source>
</evidence>
<dbReference type="InterPro" id="IPR000727">
    <property type="entry name" value="T_SNARE_dom"/>
</dbReference>
<evidence type="ECO:0000313" key="27">
    <source>
        <dbReference type="Proteomes" id="UP000887572"/>
    </source>
</evidence>
<keyword evidence="16" id="KW-0862">Zinc</keyword>
<feature type="compositionally biased region" description="Low complexity" evidence="23">
    <location>
        <begin position="917"/>
        <end position="926"/>
    </location>
</feature>
<evidence type="ECO:0000256" key="24">
    <source>
        <dbReference type="SAM" id="Phobius"/>
    </source>
</evidence>
<evidence type="ECO:0000256" key="6">
    <source>
        <dbReference type="ARBA" id="ARBA00010089"/>
    </source>
</evidence>
<dbReference type="EC" id="2.3.2.27" evidence="7"/>
<evidence type="ECO:0000256" key="12">
    <source>
        <dbReference type="ARBA" id="ARBA00022771"/>
    </source>
</evidence>
<dbReference type="PROSITE" id="PS00914">
    <property type="entry name" value="SYNTAXIN"/>
    <property type="match status" value="1"/>
</dbReference>
<evidence type="ECO:0000256" key="23">
    <source>
        <dbReference type="SAM" id="MobiDB-lite"/>
    </source>
</evidence>
<evidence type="ECO:0000256" key="14">
    <source>
        <dbReference type="ARBA" id="ARBA00022786"/>
    </source>
</evidence>
<dbReference type="GO" id="GO:0036503">
    <property type="term" value="P:ERAD pathway"/>
    <property type="evidence" value="ECO:0007669"/>
    <property type="project" value="TreeGrafter"/>
</dbReference>
<dbReference type="CDD" id="cd16479">
    <property type="entry name" value="RING-H2_synoviolin"/>
    <property type="match status" value="1"/>
</dbReference>
<evidence type="ECO:0000256" key="10">
    <source>
        <dbReference type="ARBA" id="ARBA00022692"/>
    </source>
</evidence>
<comment type="catalytic activity">
    <reaction evidence="1">
        <text>S-ubiquitinyl-[E2 ubiquitin-conjugating enzyme]-L-cysteine + [acceptor protein]-L-lysine = [E2 ubiquitin-conjugating enzyme]-L-cysteine + N(6)-ubiquitinyl-[acceptor protein]-L-lysine.</text>
        <dbReference type="EC" id="2.3.2.27"/>
    </reaction>
</comment>
<feature type="transmembrane region" description="Helical" evidence="24">
    <location>
        <begin position="612"/>
        <end position="634"/>
    </location>
</feature>
<feature type="compositionally biased region" description="Pro residues" evidence="23">
    <location>
        <begin position="843"/>
        <end position="853"/>
    </location>
</feature>
<dbReference type="GO" id="GO:0005789">
    <property type="term" value="C:endoplasmic reticulum membrane"/>
    <property type="evidence" value="ECO:0007669"/>
    <property type="project" value="UniProtKB-SubCell"/>
</dbReference>
<dbReference type="Pfam" id="PF11416">
    <property type="entry name" value="Syntaxin-5_N"/>
    <property type="match status" value="1"/>
</dbReference>
<feature type="compositionally biased region" description="Low complexity" evidence="23">
    <location>
        <begin position="854"/>
        <end position="868"/>
    </location>
</feature>
<keyword evidence="18 24" id="KW-0472">Membrane</keyword>
<dbReference type="InterPro" id="IPR010989">
    <property type="entry name" value="SNARE"/>
</dbReference>
<comment type="similarity">
    <text evidence="6">Belongs to the HRD1 family.</text>
</comment>
<feature type="transmembrane region" description="Helical" evidence="24">
    <location>
        <begin position="421"/>
        <end position="439"/>
    </location>
</feature>
<dbReference type="Gene3D" id="3.30.40.10">
    <property type="entry name" value="Zinc/RING finger domain, C3HC4 (zinc finger)"/>
    <property type="match status" value="1"/>
</dbReference>
<evidence type="ECO:0000256" key="7">
    <source>
        <dbReference type="ARBA" id="ARBA00012483"/>
    </source>
</evidence>
<dbReference type="Pfam" id="PF25563">
    <property type="entry name" value="TPR_SYVN1_N"/>
    <property type="match status" value="1"/>
</dbReference>
<keyword evidence="9" id="KW-0808">Transferase</keyword>
<evidence type="ECO:0000256" key="1">
    <source>
        <dbReference type="ARBA" id="ARBA00000900"/>
    </source>
</evidence>
<evidence type="ECO:0000259" key="26">
    <source>
        <dbReference type="PROSITE" id="PS50192"/>
    </source>
</evidence>
<dbReference type="AlphaFoldDB" id="A0A914HJ87"/>
<keyword evidence="17 24" id="KW-1133">Transmembrane helix</keyword>
<feature type="compositionally biased region" description="Polar residues" evidence="23">
    <location>
        <begin position="1013"/>
        <end position="1032"/>
    </location>
</feature>
<dbReference type="SUPFAM" id="SSF57850">
    <property type="entry name" value="RING/U-box"/>
    <property type="match status" value="1"/>
</dbReference>